<organism evidence="1 2">
    <name type="scientific">Anopheles atroparvus</name>
    <name type="common">European mosquito</name>
    <dbReference type="NCBI Taxonomy" id="41427"/>
    <lineage>
        <taxon>Eukaryota</taxon>
        <taxon>Metazoa</taxon>
        <taxon>Ecdysozoa</taxon>
        <taxon>Arthropoda</taxon>
        <taxon>Hexapoda</taxon>
        <taxon>Insecta</taxon>
        <taxon>Pterygota</taxon>
        <taxon>Neoptera</taxon>
        <taxon>Endopterygota</taxon>
        <taxon>Diptera</taxon>
        <taxon>Nematocera</taxon>
        <taxon>Culicoidea</taxon>
        <taxon>Culicidae</taxon>
        <taxon>Anophelinae</taxon>
        <taxon>Anopheles</taxon>
    </lineage>
</organism>
<accession>A0AAG5D674</accession>
<keyword evidence="2" id="KW-1185">Reference proteome</keyword>
<dbReference type="EnsemblMetazoa" id="ENSAATROPT006814">
    <property type="protein sequence ID" value="ENSAATROPP006138"/>
    <property type="gene ID" value="ENSAATROPG005550"/>
</dbReference>
<proteinExistence type="predicted"/>
<sequence>FLSFCPFFLFVEIGKPRGLLQREPHRPERRRCGHLVTIDGQLGHAVNIWIFIEEEGEVAGDTNCRRRSILGIGPSVAVSFPKRSKEFIDRRPRSDRVRTPLPSLRPALPRRAVRLMRAPSPSSREEYANNEATSIIAISAKKKTNQMLQNVVASF</sequence>
<name>A0AAG5D674_ANOAO</name>
<reference evidence="1" key="1">
    <citation type="submission" date="2024-04" db="UniProtKB">
        <authorList>
            <consortium name="EnsemblMetazoa"/>
        </authorList>
    </citation>
    <scope>IDENTIFICATION</scope>
    <source>
        <strain evidence="1">EBRO</strain>
    </source>
</reference>
<evidence type="ECO:0000313" key="2">
    <source>
        <dbReference type="Proteomes" id="UP000075880"/>
    </source>
</evidence>
<evidence type="ECO:0000313" key="1">
    <source>
        <dbReference type="EnsemblMetazoa" id="ENSAATROPP006138"/>
    </source>
</evidence>
<dbReference type="AlphaFoldDB" id="A0AAG5D674"/>
<protein>
    <submittedName>
        <fullName evidence="1">Uncharacterized protein</fullName>
    </submittedName>
</protein>
<dbReference type="Proteomes" id="UP000075880">
    <property type="component" value="Unassembled WGS sequence"/>
</dbReference>